<accession>A0A5J4UP73</accession>
<sequence length="153" mass="18225">MVLILVITHEFQRETAQVEPEQVIKETYLSHFNLEVQKFIIDTIWRCVDSRKKGENFIFNFDNCIKLQVLITKEEDKDIQIILEELLKRYNSCISKKYRKKEIVRIDDVLIKIASISNIDNVLWNSIEKLYRVNKDFVRLSDKLESDIGPDDF</sequence>
<comment type="caution">
    <text evidence="1">The sequence shown here is derived from an EMBL/GenBank/DDBJ whole genome shotgun (WGS) entry which is preliminary data.</text>
</comment>
<proteinExistence type="predicted"/>
<protein>
    <submittedName>
        <fullName evidence="1">Uncharacterized protein</fullName>
    </submittedName>
</protein>
<dbReference type="EMBL" id="SNRW01013768">
    <property type="protein sequence ID" value="KAA6372237.1"/>
    <property type="molecule type" value="Genomic_DNA"/>
</dbReference>
<dbReference type="Proteomes" id="UP000324800">
    <property type="component" value="Unassembled WGS sequence"/>
</dbReference>
<dbReference type="AlphaFoldDB" id="A0A5J4UP73"/>
<evidence type="ECO:0000313" key="1">
    <source>
        <dbReference type="EMBL" id="KAA6372237.1"/>
    </source>
</evidence>
<reference evidence="1 2" key="1">
    <citation type="submission" date="2019-03" db="EMBL/GenBank/DDBJ databases">
        <title>Single cell metagenomics reveals metabolic interactions within the superorganism composed of flagellate Streblomastix strix and complex community of Bacteroidetes bacteria on its surface.</title>
        <authorList>
            <person name="Treitli S.C."/>
            <person name="Kolisko M."/>
            <person name="Husnik F."/>
            <person name="Keeling P."/>
            <person name="Hampl V."/>
        </authorList>
    </citation>
    <scope>NUCLEOTIDE SEQUENCE [LARGE SCALE GENOMIC DNA]</scope>
    <source>
        <strain evidence="1">ST1C</strain>
    </source>
</reference>
<name>A0A5J4UP73_9EUKA</name>
<organism evidence="1 2">
    <name type="scientific">Streblomastix strix</name>
    <dbReference type="NCBI Taxonomy" id="222440"/>
    <lineage>
        <taxon>Eukaryota</taxon>
        <taxon>Metamonada</taxon>
        <taxon>Preaxostyla</taxon>
        <taxon>Oxymonadida</taxon>
        <taxon>Streblomastigidae</taxon>
        <taxon>Streblomastix</taxon>
    </lineage>
</organism>
<gene>
    <name evidence="1" type="ORF">EZS28_032236</name>
</gene>
<evidence type="ECO:0000313" key="2">
    <source>
        <dbReference type="Proteomes" id="UP000324800"/>
    </source>
</evidence>